<dbReference type="PANTHER" id="PTHR10742:SF414">
    <property type="entry name" value="CONTAINING AMINE OXIDASE, PUTATIVE (AFU_ORTHOLOGUE AFUA_3G12150)-RELATED"/>
    <property type="match status" value="1"/>
</dbReference>
<dbReference type="GO" id="GO:0006338">
    <property type="term" value="P:chromatin remodeling"/>
    <property type="evidence" value="ECO:0007669"/>
    <property type="project" value="TreeGrafter"/>
</dbReference>
<organism evidence="3 4">
    <name type="scientific">Lojkania enalia</name>
    <dbReference type="NCBI Taxonomy" id="147567"/>
    <lineage>
        <taxon>Eukaryota</taxon>
        <taxon>Fungi</taxon>
        <taxon>Dikarya</taxon>
        <taxon>Ascomycota</taxon>
        <taxon>Pezizomycotina</taxon>
        <taxon>Dothideomycetes</taxon>
        <taxon>Pleosporomycetidae</taxon>
        <taxon>Pleosporales</taxon>
        <taxon>Pleosporales incertae sedis</taxon>
        <taxon>Lojkania</taxon>
    </lineage>
</organism>
<dbReference type="GO" id="GO:0050660">
    <property type="term" value="F:flavin adenine dinucleotide binding"/>
    <property type="evidence" value="ECO:0007669"/>
    <property type="project" value="TreeGrafter"/>
</dbReference>
<reference evidence="4" key="1">
    <citation type="journal article" date="2020" name="Stud. Mycol.">
        <title>101 Dothideomycetes genomes: A test case for predicting lifestyles and emergence of pathogens.</title>
        <authorList>
            <person name="Haridas S."/>
            <person name="Albert R."/>
            <person name="Binder M."/>
            <person name="Bloem J."/>
            <person name="LaButti K."/>
            <person name="Salamov A."/>
            <person name="Andreopoulos B."/>
            <person name="Baker S."/>
            <person name="Barry K."/>
            <person name="Bills G."/>
            <person name="Bluhm B."/>
            <person name="Cannon C."/>
            <person name="Castanera R."/>
            <person name="Culley D."/>
            <person name="Daum C."/>
            <person name="Ezra D."/>
            <person name="Gonzalez J."/>
            <person name="Henrissat B."/>
            <person name="Kuo A."/>
            <person name="Liang C."/>
            <person name="Lipzen A."/>
            <person name="Lutzoni F."/>
            <person name="Magnuson J."/>
            <person name="Mondo S."/>
            <person name="Nolan M."/>
            <person name="Ohm R."/>
            <person name="Pangilinan J."/>
            <person name="Park H.-J."/>
            <person name="Ramirez L."/>
            <person name="Alfaro M."/>
            <person name="Sun H."/>
            <person name="Tritt A."/>
            <person name="Yoshinaga Y."/>
            <person name="Zwiers L.-H."/>
            <person name="Turgeon B."/>
            <person name="Goodwin S."/>
            <person name="Spatafora J."/>
            <person name="Crous P."/>
            <person name="Grigoriev I."/>
        </authorList>
    </citation>
    <scope>NUCLEOTIDE SEQUENCE [LARGE SCALE GENOMIC DNA]</scope>
    <source>
        <strain evidence="4">CBS 304.66</strain>
    </source>
</reference>
<evidence type="ECO:0000259" key="2">
    <source>
        <dbReference type="Pfam" id="PF01593"/>
    </source>
</evidence>
<feature type="region of interest" description="Disordered" evidence="1">
    <location>
        <begin position="1"/>
        <end position="22"/>
    </location>
</feature>
<dbReference type="EMBL" id="ML986671">
    <property type="protein sequence ID" value="KAF2260828.1"/>
    <property type="molecule type" value="Genomic_DNA"/>
</dbReference>
<dbReference type="PRINTS" id="PR00419">
    <property type="entry name" value="ADXRDTASE"/>
</dbReference>
<dbReference type="OrthoDB" id="5046242at2759"/>
<protein>
    <submittedName>
        <fullName evidence="3">FAD/NAD(P)-binding domain-containing protein</fullName>
    </submittedName>
</protein>
<dbReference type="Gene3D" id="3.50.50.60">
    <property type="entry name" value="FAD/NAD(P)-binding domain"/>
    <property type="match status" value="1"/>
</dbReference>
<name>A0A9P4K2A4_9PLEO</name>
<dbReference type="AlphaFoldDB" id="A0A9P4K2A4"/>
<dbReference type="PANTHER" id="PTHR10742">
    <property type="entry name" value="FLAVIN MONOAMINE OXIDASE"/>
    <property type="match status" value="1"/>
</dbReference>
<accession>A0A9P4K2A4</accession>
<gene>
    <name evidence="3" type="ORF">CC78DRAFT_547161</name>
</gene>
<dbReference type="SUPFAM" id="SSF51905">
    <property type="entry name" value="FAD/NAD(P)-binding domain"/>
    <property type="match status" value="1"/>
</dbReference>
<evidence type="ECO:0000256" key="1">
    <source>
        <dbReference type="SAM" id="MobiDB-lite"/>
    </source>
</evidence>
<dbReference type="Pfam" id="PF01593">
    <property type="entry name" value="Amino_oxidase"/>
    <property type="match status" value="1"/>
</dbReference>
<dbReference type="GO" id="GO:0003682">
    <property type="term" value="F:chromatin binding"/>
    <property type="evidence" value="ECO:0007669"/>
    <property type="project" value="TreeGrafter"/>
</dbReference>
<dbReference type="Gene3D" id="3.90.660.10">
    <property type="match status" value="1"/>
</dbReference>
<dbReference type="InterPro" id="IPR036188">
    <property type="entry name" value="FAD/NAD-bd_sf"/>
</dbReference>
<comment type="caution">
    <text evidence="3">The sequence shown here is derived from an EMBL/GenBank/DDBJ whole genome shotgun (WGS) entry which is preliminary data.</text>
</comment>
<feature type="domain" description="Amine oxidase" evidence="2">
    <location>
        <begin position="35"/>
        <end position="489"/>
    </location>
</feature>
<dbReference type="Proteomes" id="UP000800093">
    <property type="component" value="Unassembled WGS sequence"/>
</dbReference>
<keyword evidence="4" id="KW-1185">Reference proteome</keyword>
<dbReference type="InterPro" id="IPR050281">
    <property type="entry name" value="Flavin_monoamine_oxidase"/>
</dbReference>
<proteinExistence type="predicted"/>
<dbReference type="SUPFAM" id="SSF54373">
    <property type="entry name" value="FAD-linked reductases, C-terminal domain"/>
    <property type="match status" value="1"/>
</dbReference>
<evidence type="ECO:0000313" key="3">
    <source>
        <dbReference type="EMBL" id="KAF2260828.1"/>
    </source>
</evidence>
<sequence>MDPSIPCGTTTVSLSPGEGSKSAKVPHICIVGAGISGLRCASVLIAGGVQVTIIEARDRIGGRILQSDELGYTVDLGPNWIHTSGGNPILDLANATGTPLHIWNEKLQVFDHDGKAVDDETAKRLGELRWDIIEEAMRHSKENMHSINKDDSLGQWFEQRVADMKVSEYDKKVLIGMAEMWGCYIGDSIYRQSLKYTWLEDCCSGEESIVCSSYAAILAETARIPLKSANLLLKRNVVRVSSNENGANGQGITIGLESGENLTFDGVIMTTPLGWLKRNEVAFQPSLPSALREAIISISVGHLEKVYITFSTAWWKAGREDEYPGYTNWVSPKYAQETNPQGWPQEAYDLAAFPAPHSHPTLLLYLYGDCSAYVSNLVHKLSTEEQYRALATFFEPYYSRLPNYDRGSKNCKPAAILATAWRFDEFSGNGSYCNFQVGIESADKHVEALQIGLPHSHIWFAGEHAAPLEEMGTVAGAYLSGERAARSVLEQFSSTLQWSAT</sequence>
<dbReference type="GO" id="GO:0016491">
    <property type="term" value="F:oxidoreductase activity"/>
    <property type="evidence" value="ECO:0007669"/>
    <property type="project" value="InterPro"/>
</dbReference>
<dbReference type="InterPro" id="IPR002937">
    <property type="entry name" value="Amino_oxidase"/>
</dbReference>
<evidence type="ECO:0000313" key="4">
    <source>
        <dbReference type="Proteomes" id="UP000800093"/>
    </source>
</evidence>